<dbReference type="STRING" id="880072.Desac_1305"/>
<dbReference type="HOGENOM" id="CLU_2259186_0_0_7"/>
<reference evidence="3" key="2">
    <citation type="submission" date="2011-03" db="EMBL/GenBank/DDBJ databases">
        <title>The complete genome of Desulfobacca acetoxidans DSM 11109.</title>
        <authorList>
            <consortium name="US DOE Joint Genome Institute (JGI-PGF)"/>
            <person name="Lucas S."/>
            <person name="Copeland A."/>
            <person name="Lapidus A."/>
            <person name="Bruce D."/>
            <person name="Goodwin L."/>
            <person name="Pitluck S."/>
            <person name="Peters L."/>
            <person name="Kyrpides N."/>
            <person name="Mavromatis K."/>
            <person name="Ivanova N."/>
            <person name="Ovchinnikova G."/>
            <person name="Teshima H."/>
            <person name="Detter J.C."/>
            <person name="Han C."/>
            <person name="Land M."/>
            <person name="Hauser L."/>
            <person name="Markowitz V."/>
            <person name="Cheng J.-F."/>
            <person name="Hugenholtz P."/>
            <person name="Woyke T."/>
            <person name="Wu D."/>
            <person name="Spring S."/>
            <person name="Schueler E."/>
            <person name="Brambilla E."/>
            <person name="Klenk H.-P."/>
            <person name="Eisen J.A."/>
        </authorList>
    </citation>
    <scope>NUCLEOTIDE SEQUENCE [LARGE SCALE GENOMIC DNA]</scope>
    <source>
        <strain evidence="3">ATCC 700848 / DSM 11109 / ASRB2</strain>
    </source>
</reference>
<dbReference type="AlphaFoldDB" id="F2NCM8"/>
<protein>
    <submittedName>
        <fullName evidence="2">F0F1 ATP synthase subunit delta</fullName>
    </submittedName>
</protein>
<evidence type="ECO:0000313" key="2">
    <source>
        <dbReference type="EMBL" id="AEB09162.1"/>
    </source>
</evidence>
<gene>
    <name evidence="2" type="ordered locus">Desac_1305</name>
</gene>
<evidence type="ECO:0000313" key="3">
    <source>
        <dbReference type="Proteomes" id="UP000000483"/>
    </source>
</evidence>
<evidence type="ECO:0000256" key="1">
    <source>
        <dbReference type="SAM" id="MobiDB-lite"/>
    </source>
</evidence>
<name>F2NCM8_DESAR</name>
<accession>F2NCM8</accession>
<dbReference type="KEGG" id="dao:Desac_1305"/>
<proteinExistence type="predicted"/>
<feature type="region of interest" description="Disordered" evidence="1">
    <location>
        <begin position="81"/>
        <end position="103"/>
    </location>
</feature>
<sequence length="103" mass="11392">MEQSSYEAKLAQLTDIFQGDAVYAKTTLDKWLQKNRADFEAQIIAEVSRRLDGLNSIVPVTLKIMVDSQGVRLPGLAAVSSEAKTSTKKERHAAAKKNNLFEP</sequence>
<dbReference type="Proteomes" id="UP000000483">
    <property type="component" value="Chromosome"/>
</dbReference>
<keyword evidence="3" id="KW-1185">Reference proteome</keyword>
<organism evidence="2 3">
    <name type="scientific">Desulfobacca acetoxidans (strain ATCC 700848 / DSM 11109 / ASRB2)</name>
    <dbReference type="NCBI Taxonomy" id="880072"/>
    <lineage>
        <taxon>Bacteria</taxon>
        <taxon>Pseudomonadati</taxon>
        <taxon>Thermodesulfobacteriota</taxon>
        <taxon>Desulfobaccia</taxon>
        <taxon>Desulfobaccales</taxon>
        <taxon>Desulfobaccaceae</taxon>
        <taxon>Desulfobacca</taxon>
    </lineage>
</organism>
<dbReference type="RefSeq" id="WP_013706274.1">
    <property type="nucleotide sequence ID" value="NC_015388.1"/>
</dbReference>
<reference evidence="2 3" key="1">
    <citation type="journal article" date="2011" name="Stand. Genomic Sci.">
        <title>Complete genome sequence of the acetate-degrading sulfate reducer Desulfobacca acetoxidans type strain (ASRB2).</title>
        <authorList>
            <person name="Goker M."/>
            <person name="Teshima H."/>
            <person name="Lapidus A."/>
            <person name="Nolan M."/>
            <person name="Lucas S."/>
            <person name="Hammon N."/>
            <person name="Deshpande S."/>
            <person name="Cheng J.F."/>
            <person name="Tapia R."/>
            <person name="Han C."/>
            <person name="Goodwin L."/>
            <person name="Pitluck S."/>
            <person name="Huntemann M."/>
            <person name="Liolios K."/>
            <person name="Ivanova N."/>
            <person name="Pagani I."/>
            <person name="Mavromatis K."/>
            <person name="Ovchinikova G."/>
            <person name="Pati A."/>
            <person name="Chen A."/>
            <person name="Palaniappan K."/>
            <person name="Land M."/>
            <person name="Hauser L."/>
            <person name="Brambilla E.M."/>
            <person name="Rohde M."/>
            <person name="Spring S."/>
            <person name="Detter J.C."/>
            <person name="Woyke T."/>
            <person name="Bristow J."/>
            <person name="Eisen J.A."/>
            <person name="Markowitz V."/>
            <person name="Hugenholtz P."/>
            <person name="Kyrpides N.C."/>
            <person name="Klenk H.P."/>
        </authorList>
    </citation>
    <scope>NUCLEOTIDE SEQUENCE [LARGE SCALE GENOMIC DNA]</scope>
    <source>
        <strain evidence="3">ATCC 700848 / DSM 11109 / ASRB2</strain>
    </source>
</reference>
<dbReference type="EMBL" id="CP002629">
    <property type="protein sequence ID" value="AEB09162.1"/>
    <property type="molecule type" value="Genomic_DNA"/>
</dbReference>